<sequence>MSLKQLMAHPVNSTAEAAARLEDIRKAVEAGQTDRKDAMAGWGDARRHVVAAIDEDDKALQEVRMSFLNELAPLLVPFGSKHLFHTFRDVRSFCLTPPMRLMYASHEGEYVLLVEKVKHGNMTHLLTSPADFTNCVRDILHQRLECGHYYEGDEEFDLPPGLVRQITDGTFMNAEASGAVQMVRAVMERDDLECADKLRLLMDRTICPLEARVCFFCDGEFTRLVADCAALDNPDFTPAALFKLMLRSVVEASRSADYRKAVMARFMAGLPEDFELPGYGRFLECRVVDNKLEWALQDLLERKVSLGGPNARQKATEYLAAMDTAQSQAERRLAARRAWVFLDTRSDHQYEEITASRIRPYGAASCAPHHKA</sequence>
<evidence type="ECO:0000313" key="2">
    <source>
        <dbReference type="Proteomes" id="UP000075573"/>
    </source>
</evidence>
<protein>
    <submittedName>
        <fullName evidence="1">Uncharacterized protein</fullName>
    </submittedName>
</protein>
<dbReference type="Proteomes" id="UP000075573">
    <property type="component" value="Unassembled WGS sequence"/>
</dbReference>
<organism evidence="1 2">
    <name type="scientific">Gluconobacter potus</name>
    <dbReference type="NCBI Taxonomy" id="2724927"/>
    <lineage>
        <taxon>Bacteria</taxon>
        <taxon>Pseudomonadati</taxon>
        <taxon>Pseudomonadota</taxon>
        <taxon>Alphaproteobacteria</taxon>
        <taxon>Acetobacterales</taxon>
        <taxon>Acetobacteraceae</taxon>
        <taxon>Gluconobacter</taxon>
    </lineage>
</organism>
<evidence type="ECO:0000313" key="1">
    <source>
        <dbReference type="EMBL" id="KXV02720.1"/>
    </source>
</evidence>
<dbReference type="AlphaFoldDB" id="A0A149QZI1"/>
<reference evidence="1 2" key="1">
    <citation type="submission" date="2015-06" db="EMBL/GenBank/DDBJ databases">
        <title>Improved classification and identification of acetic acid bacteria using matrix-assisted laser desorption/ionization time-of-flight mass spectrometry; Gluconobacter nephelii and Gluconobacter uchimurae are later heterotypic synonyms of Gluconobacter japonicus and Gluconobacter oxydans, respectively.</title>
        <authorList>
            <person name="Li L."/>
            <person name="Cleenwerck I."/>
            <person name="De Vuyst L."/>
            <person name="Vandamme P."/>
        </authorList>
    </citation>
    <scope>NUCLEOTIDE SEQUENCE [LARGE SCALE GENOMIC DNA]</scope>
    <source>
        <strain evidence="1 2">LMG 1764</strain>
    </source>
</reference>
<proteinExistence type="predicted"/>
<accession>A0A149QZI1</accession>
<gene>
    <name evidence="1" type="ORF">AD929_01870</name>
</gene>
<dbReference type="EMBL" id="LHZB01000085">
    <property type="protein sequence ID" value="KXV02720.1"/>
    <property type="molecule type" value="Genomic_DNA"/>
</dbReference>
<name>A0A149QZI1_9PROT</name>
<dbReference type="PATRIC" id="fig|442.7.peg.2621"/>
<comment type="caution">
    <text evidence="1">The sequence shown here is derived from an EMBL/GenBank/DDBJ whole genome shotgun (WGS) entry which is preliminary data.</text>
</comment>
<dbReference type="RefSeq" id="WP_062493833.1">
    <property type="nucleotide sequence ID" value="NZ_LHZB01000085.1"/>
</dbReference>